<dbReference type="EMBL" id="BART01005539">
    <property type="protein sequence ID" value="GAG67231.1"/>
    <property type="molecule type" value="Genomic_DNA"/>
</dbReference>
<reference evidence="1" key="1">
    <citation type="journal article" date="2014" name="Front. Microbiol.">
        <title>High frequency of phylogenetically diverse reductive dehalogenase-homologous genes in deep subseafloor sedimentary metagenomes.</title>
        <authorList>
            <person name="Kawai M."/>
            <person name="Futagami T."/>
            <person name="Toyoda A."/>
            <person name="Takaki Y."/>
            <person name="Nishi S."/>
            <person name="Hori S."/>
            <person name="Arai W."/>
            <person name="Tsubouchi T."/>
            <person name="Morono Y."/>
            <person name="Uchiyama I."/>
            <person name="Ito T."/>
            <person name="Fujiyama A."/>
            <person name="Inagaki F."/>
            <person name="Takami H."/>
        </authorList>
    </citation>
    <scope>NUCLEOTIDE SEQUENCE</scope>
    <source>
        <strain evidence="1">Expedition CK06-06</strain>
    </source>
</reference>
<organism evidence="1">
    <name type="scientific">marine sediment metagenome</name>
    <dbReference type="NCBI Taxonomy" id="412755"/>
    <lineage>
        <taxon>unclassified sequences</taxon>
        <taxon>metagenomes</taxon>
        <taxon>ecological metagenomes</taxon>
    </lineage>
</organism>
<accession>X1B5C3</accession>
<protein>
    <submittedName>
        <fullName evidence="1">Uncharacterized protein</fullName>
    </submittedName>
</protein>
<sequence>FVFSILQETIDCSMLAELEQEYMNNYDSKNEKHGYNTMTSTSTWRVSLRRRMRSSI</sequence>
<dbReference type="AlphaFoldDB" id="X1B5C3"/>
<feature type="non-terminal residue" evidence="1">
    <location>
        <position position="1"/>
    </location>
</feature>
<proteinExistence type="predicted"/>
<comment type="caution">
    <text evidence="1">The sequence shown here is derived from an EMBL/GenBank/DDBJ whole genome shotgun (WGS) entry which is preliminary data.</text>
</comment>
<evidence type="ECO:0000313" key="1">
    <source>
        <dbReference type="EMBL" id="GAG67231.1"/>
    </source>
</evidence>
<name>X1B5C3_9ZZZZ</name>
<gene>
    <name evidence="1" type="ORF">S01H4_12785</name>
</gene>